<sequence>MLEVALSFLQKNVLPESIQYYTVQEWRNLHVIILLCTVNSVLAAYQIASAIHLMLEIPILTDVYLRLNVKLKNK</sequence>
<evidence type="ECO:0000313" key="1">
    <source>
        <dbReference type="EMBL" id="CAH0728596.1"/>
    </source>
</evidence>
<accession>A0A8J9YK04</accession>
<keyword evidence="2" id="KW-1185">Reference proteome</keyword>
<dbReference type="EMBL" id="OV170227">
    <property type="protein sequence ID" value="CAH0728596.1"/>
    <property type="molecule type" value="Genomic_DNA"/>
</dbReference>
<protein>
    <submittedName>
        <fullName evidence="1">Uncharacterized protein</fullName>
    </submittedName>
</protein>
<organism evidence="1 2">
    <name type="scientific">Brenthis ino</name>
    <name type="common">lesser marbled fritillary</name>
    <dbReference type="NCBI Taxonomy" id="405034"/>
    <lineage>
        <taxon>Eukaryota</taxon>
        <taxon>Metazoa</taxon>
        <taxon>Ecdysozoa</taxon>
        <taxon>Arthropoda</taxon>
        <taxon>Hexapoda</taxon>
        <taxon>Insecta</taxon>
        <taxon>Pterygota</taxon>
        <taxon>Neoptera</taxon>
        <taxon>Endopterygota</taxon>
        <taxon>Lepidoptera</taxon>
        <taxon>Glossata</taxon>
        <taxon>Ditrysia</taxon>
        <taxon>Papilionoidea</taxon>
        <taxon>Nymphalidae</taxon>
        <taxon>Heliconiinae</taxon>
        <taxon>Argynnini</taxon>
        <taxon>Brenthis</taxon>
    </lineage>
</organism>
<dbReference type="Proteomes" id="UP000838878">
    <property type="component" value="Chromosome 7"/>
</dbReference>
<evidence type="ECO:0000313" key="2">
    <source>
        <dbReference type="Proteomes" id="UP000838878"/>
    </source>
</evidence>
<name>A0A8J9YK04_9NEOP</name>
<proteinExistence type="predicted"/>
<gene>
    <name evidence="1" type="ORF">BINO364_LOCUS13798</name>
</gene>
<reference evidence="1" key="1">
    <citation type="submission" date="2021-12" db="EMBL/GenBank/DDBJ databases">
        <authorList>
            <person name="Martin H S."/>
        </authorList>
    </citation>
    <scope>NUCLEOTIDE SEQUENCE</scope>
</reference>
<dbReference type="AlphaFoldDB" id="A0A8J9YK04"/>
<feature type="non-terminal residue" evidence="1">
    <location>
        <position position="74"/>
    </location>
</feature>